<evidence type="ECO:0000313" key="5">
    <source>
        <dbReference type="Proteomes" id="UP001601992"/>
    </source>
</evidence>
<dbReference type="PANTHER" id="PTHR21180:SF32">
    <property type="entry name" value="ENDONUCLEASE_EXONUCLEASE_PHOSPHATASE FAMILY DOMAIN-CONTAINING PROTEIN 1"/>
    <property type="match status" value="1"/>
</dbReference>
<feature type="compositionally biased region" description="Acidic residues" evidence="1">
    <location>
        <begin position="35"/>
        <end position="56"/>
    </location>
</feature>
<dbReference type="SMART" id="SM00278">
    <property type="entry name" value="HhH1"/>
    <property type="match status" value="2"/>
</dbReference>
<evidence type="ECO:0000256" key="2">
    <source>
        <dbReference type="SAM" id="Phobius"/>
    </source>
</evidence>
<dbReference type="EMBL" id="JBIAQY010000008">
    <property type="protein sequence ID" value="MFF3570720.1"/>
    <property type="molecule type" value="Genomic_DNA"/>
</dbReference>
<evidence type="ECO:0000259" key="3">
    <source>
        <dbReference type="SMART" id="SM00278"/>
    </source>
</evidence>
<feature type="region of interest" description="Disordered" evidence="1">
    <location>
        <begin position="25"/>
        <end position="60"/>
    </location>
</feature>
<dbReference type="InterPro" id="IPR003583">
    <property type="entry name" value="Hlx-hairpin-Hlx_DNA-bd_motif"/>
</dbReference>
<accession>A0ABW6S349</accession>
<keyword evidence="5" id="KW-1185">Reference proteome</keyword>
<keyword evidence="2" id="KW-1133">Transmembrane helix</keyword>
<reference evidence="4 5" key="1">
    <citation type="submission" date="2024-10" db="EMBL/GenBank/DDBJ databases">
        <title>The Natural Products Discovery Center: Release of the First 8490 Sequenced Strains for Exploring Actinobacteria Biosynthetic Diversity.</title>
        <authorList>
            <person name="Kalkreuter E."/>
            <person name="Kautsar S.A."/>
            <person name="Yang D."/>
            <person name="Bader C.D."/>
            <person name="Teijaro C.N."/>
            <person name="Fluegel L."/>
            <person name="Davis C.M."/>
            <person name="Simpson J.R."/>
            <person name="Lauterbach L."/>
            <person name="Steele A.D."/>
            <person name="Gui C."/>
            <person name="Meng S."/>
            <person name="Li G."/>
            <person name="Viehrig K."/>
            <person name="Ye F."/>
            <person name="Su P."/>
            <person name="Kiefer A.F."/>
            <person name="Nichols A."/>
            <person name="Cepeda A.J."/>
            <person name="Yan W."/>
            <person name="Fan B."/>
            <person name="Jiang Y."/>
            <person name="Adhikari A."/>
            <person name="Zheng C.-J."/>
            <person name="Schuster L."/>
            <person name="Cowan T.M."/>
            <person name="Smanski M.J."/>
            <person name="Chevrette M.G."/>
            <person name="De Carvalho L.P.S."/>
            <person name="Shen B."/>
        </authorList>
    </citation>
    <scope>NUCLEOTIDE SEQUENCE [LARGE SCALE GENOMIC DNA]</scope>
    <source>
        <strain evidence="4 5">NPDC002593</strain>
    </source>
</reference>
<gene>
    <name evidence="4" type="ORF">ACFYXQ_23335</name>
</gene>
<keyword evidence="2" id="KW-0812">Transmembrane</keyword>
<feature type="domain" description="Helix-hairpin-helix DNA-binding motif class 1" evidence="3">
    <location>
        <begin position="261"/>
        <end position="280"/>
    </location>
</feature>
<feature type="transmembrane region" description="Helical" evidence="2">
    <location>
        <begin position="96"/>
        <end position="114"/>
    </location>
</feature>
<dbReference type="PANTHER" id="PTHR21180">
    <property type="entry name" value="ENDONUCLEASE/EXONUCLEASE/PHOSPHATASE FAMILY DOMAIN-CONTAINING PROTEIN 1"/>
    <property type="match status" value="1"/>
</dbReference>
<protein>
    <submittedName>
        <fullName evidence="4">ComEA family DNA-binding protein</fullName>
    </submittedName>
</protein>
<dbReference type="GO" id="GO:0003677">
    <property type="term" value="F:DNA binding"/>
    <property type="evidence" value="ECO:0007669"/>
    <property type="project" value="UniProtKB-KW"/>
</dbReference>
<organism evidence="4 5">
    <name type="scientific">Nocardia jiangxiensis</name>
    <dbReference type="NCBI Taxonomy" id="282685"/>
    <lineage>
        <taxon>Bacteria</taxon>
        <taxon>Bacillati</taxon>
        <taxon>Actinomycetota</taxon>
        <taxon>Actinomycetes</taxon>
        <taxon>Mycobacteriales</taxon>
        <taxon>Nocardiaceae</taxon>
        <taxon>Nocardia</taxon>
    </lineage>
</organism>
<feature type="region of interest" description="Disordered" evidence="1">
    <location>
        <begin position="136"/>
        <end position="158"/>
    </location>
</feature>
<dbReference type="InterPro" id="IPR010994">
    <property type="entry name" value="RuvA_2-like"/>
</dbReference>
<evidence type="ECO:0000313" key="4">
    <source>
        <dbReference type="EMBL" id="MFF3570720.1"/>
    </source>
</evidence>
<dbReference type="Pfam" id="PF12836">
    <property type="entry name" value="HHH_3"/>
    <property type="match status" value="1"/>
</dbReference>
<evidence type="ECO:0000256" key="1">
    <source>
        <dbReference type="SAM" id="MobiDB-lite"/>
    </source>
</evidence>
<keyword evidence="2" id="KW-0472">Membrane</keyword>
<dbReference type="NCBIfam" id="TIGR00426">
    <property type="entry name" value="competence protein ComEA helix-hairpin-helix repeat region"/>
    <property type="match status" value="1"/>
</dbReference>
<dbReference type="RefSeq" id="WP_040820345.1">
    <property type="nucleotide sequence ID" value="NZ_JBIAQY010000008.1"/>
</dbReference>
<sequence length="313" mass="32836">MARDDERMRVRERLGALDGQVPGRRAVRGGRWDAEEVEFEESDGDGEPSGGWDDEVSGVPNTPHWLSEPVGSVSLWHERLVPERFRGVRLHPGRRGVLVLAVVGVVAVLVAVVATQQESPVAQPVPPLPMVQTSDVAAAPAASRTSVETTTSAPPPSRPAELVVSVVGLVEHVGLLHLPAGSRVADAVAIAVARDGADLARLNLARRLADGDQIIVGALSPNEGAPQLGSAVISGSEHPLDTSGTTSAPAAKVNLNTATESELDELPGVGPATARSIIAWRTEHGPFTTIDQLAEIPGLGQSRLNRLRDLVTL</sequence>
<dbReference type="InterPro" id="IPR004509">
    <property type="entry name" value="Competence_ComEA_HhH"/>
</dbReference>
<dbReference type="Gene3D" id="1.10.150.320">
    <property type="entry name" value="Photosystem II 12 kDa extrinsic protein"/>
    <property type="match status" value="1"/>
</dbReference>
<proteinExistence type="predicted"/>
<name>A0ABW6S349_9NOCA</name>
<comment type="caution">
    <text evidence="4">The sequence shown here is derived from an EMBL/GenBank/DDBJ whole genome shotgun (WGS) entry which is preliminary data.</text>
</comment>
<dbReference type="Proteomes" id="UP001601992">
    <property type="component" value="Unassembled WGS sequence"/>
</dbReference>
<dbReference type="SUPFAM" id="SSF47781">
    <property type="entry name" value="RuvA domain 2-like"/>
    <property type="match status" value="1"/>
</dbReference>
<feature type="domain" description="Helix-hairpin-helix DNA-binding motif class 1" evidence="3">
    <location>
        <begin position="291"/>
        <end position="310"/>
    </location>
</feature>
<dbReference type="InterPro" id="IPR051675">
    <property type="entry name" value="Endo/Exo/Phosphatase_dom_1"/>
</dbReference>
<keyword evidence="4" id="KW-0238">DNA-binding</keyword>